<organism evidence="2 3">
    <name type="scientific">Choanephora cucurbitarum</name>
    <dbReference type="NCBI Taxonomy" id="101091"/>
    <lineage>
        <taxon>Eukaryota</taxon>
        <taxon>Fungi</taxon>
        <taxon>Fungi incertae sedis</taxon>
        <taxon>Mucoromycota</taxon>
        <taxon>Mucoromycotina</taxon>
        <taxon>Mucoromycetes</taxon>
        <taxon>Mucorales</taxon>
        <taxon>Mucorineae</taxon>
        <taxon>Choanephoraceae</taxon>
        <taxon>Choanephoroideae</taxon>
        <taxon>Choanephora</taxon>
    </lineage>
</organism>
<sequence>MQVLPLLTPNQYNAKKRMRSTTDDFESHCFKKRLISTQTDFLPKPKLPLKDTLHMVDVNGTWLPMEQKAGSSRYTIPHFILSNSSSDYLPFTSGPLVLYQKHDSMPRITEITDNEDTDSLTSSESDNDDMFEPMDLD</sequence>
<comment type="caution">
    <text evidence="2">The sequence shown here is derived from an EMBL/GenBank/DDBJ whole genome shotgun (WGS) entry which is preliminary data.</text>
</comment>
<keyword evidence="3" id="KW-1185">Reference proteome</keyword>
<dbReference type="Proteomes" id="UP000093000">
    <property type="component" value="Unassembled WGS sequence"/>
</dbReference>
<protein>
    <submittedName>
        <fullName evidence="2">Uncharacterized protein</fullName>
    </submittedName>
</protein>
<feature type="region of interest" description="Disordered" evidence="1">
    <location>
        <begin position="108"/>
        <end position="137"/>
    </location>
</feature>
<evidence type="ECO:0000256" key="1">
    <source>
        <dbReference type="SAM" id="MobiDB-lite"/>
    </source>
</evidence>
<dbReference type="OrthoDB" id="2264251at2759"/>
<accession>A0A1C7MZ08</accession>
<gene>
    <name evidence="2" type="ORF">A0J61_09885</name>
</gene>
<dbReference type="InParanoid" id="A0A1C7MZ08"/>
<name>A0A1C7MZ08_9FUNG</name>
<evidence type="ECO:0000313" key="3">
    <source>
        <dbReference type="Proteomes" id="UP000093000"/>
    </source>
</evidence>
<reference evidence="2 3" key="1">
    <citation type="submission" date="2016-03" db="EMBL/GenBank/DDBJ databases">
        <title>Choanephora cucurbitarum.</title>
        <authorList>
            <person name="Min B."/>
            <person name="Park H."/>
            <person name="Park J.-H."/>
            <person name="Shin H.-D."/>
            <person name="Choi I.-G."/>
        </authorList>
    </citation>
    <scope>NUCLEOTIDE SEQUENCE [LARGE SCALE GENOMIC DNA]</scope>
    <source>
        <strain evidence="2 3">KUS-F28377</strain>
    </source>
</reference>
<dbReference type="AlphaFoldDB" id="A0A1C7MZ08"/>
<feature type="compositionally biased region" description="Acidic residues" evidence="1">
    <location>
        <begin position="125"/>
        <end position="137"/>
    </location>
</feature>
<dbReference type="EMBL" id="LUGH01000963">
    <property type="protein sequence ID" value="OBZ82063.1"/>
    <property type="molecule type" value="Genomic_DNA"/>
</dbReference>
<evidence type="ECO:0000313" key="2">
    <source>
        <dbReference type="EMBL" id="OBZ82063.1"/>
    </source>
</evidence>
<proteinExistence type="predicted"/>